<comment type="caution">
    <text evidence="1">The sequence shown here is derived from an EMBL/GenBank/DDBJ whole genome shotgun (WGS) entry which is preliminary data.</text>
</comment>
<evidence type="ECO:0000313" key="1">
    <source>
        <dbReference type="EMBL" id="PNX87169.1"/>
    </source>
</evidence>
<sequence length="188" mass="21511">MFKLGWKFFSGANDYWCTVMRGKYAHYEARPCDSSLWKVLAGMKTEVWSNCRWIEGDGCDIEAWNHAWIEEGLSISQHVTIPQELISARVGSYVKLNTDGACKEGRVAGVMELLEEVKVNGLDWSQEDLTVTEHVDWNVKVMHEYREANKCADALANMGCELDKEMVFYEECLMEIREILLADELGNS</sequence>
<reference evidence="1 2" key="2">
    <citation type="journal article" date="2017" name="Front. Plant Sci.">
        <title>Gene Classification and Mining of Molecular Markers Useful in Red Clover (Trifolium pratense) Breeding.</title>
        <authorList>
            <person name="Istvanek J."/>
            <person name="Dluhosova J."/>
            <person name="Dluhos P."/>
            <person name="Patkova L."/>
            <person name="Nedelnik J."/>
            <person name="Repkova J."/>
        </authorList>
    </citation>
    <scope>NUCLEOTIDE SEQUENCE [LARGE SCALE GENOMIC DNA]</scope>
    <source>
        <strain evidence="2">cv. Tatra</strain>
        <tissue evidence="1">Young leaves</tissue>
    </source>
</reference>
<protein>
    <submittedName>
        <fullName evidence="1">Ethylene responsive transcription factor 1b</fullName>
    </submittedName>
</protein>
<organism evidence="1 2">
    <name type="scientific">Trifolium pratense</name>
    <name type="common">Red clover</name>
    <dbReference type="NCBI Taxonomy" id="57577"/>
    <lineage>
        <taxon>Eukaryota</taxon>
        <taxon>Viridiplantae</taxon>
        <taxon>Streptophyta</taxon>
        <taxon>Embryophyta</taxon>
        <taxon>Tracheophyta</taxon>
        <taxon>Spermatophyta</taxon>
        <taxon>Magnoliopsida</taxon>
        <taxon>eudicotyledons</taxon>
        <taxon>Gunneridae</taxon>
        <taxon>Pentapetalae</taxon>
        <taxon>rosids</taxon>
        <taxon>fabids</taxon>
        <taxon>Fabales</taxon>
        <taxon>Fabaceae</taxon>
        <taxon>Papilionoideae</taxon>
        <taxon>50 kb inversion clade</taxon>
        <taxon>NPAAA clade</taxon>
        <taxon>Hologalegina</taxon>
        <taxon>IRL clade</taxon>
        <taxon>Trifolieae</taxon>
        <taxon>Trifolium</taxon>
    </lineage>
</organism>
<dbReference type="EMBL" id="ASHM01053155">
    <property type="protein sequence ID" value="PNX87169.1"/>
    <property type="molecule type" value="Genomic_DNA"/>
</dbReference>
<reference evidence="1 2" key="1">
    <citation type="journal article" date="2014" name="Am. J. Bot.">
        <title>Genome assembly and annotation for red clover (Trifolium pratense; Fabaceae).</title>
        <authorList>
            <person name="Istvanek J."/>
            <person name="Jaros M."/>
            <person name="Krenek A."/>
            <person name="Repkova J."/>
        </authorList>
    </citation>
    <scope>NUCLEOTIDE SEQUENCE [LARGE SCALE GENOMIC DNA]</scope>
    <source>
        <strain evidence="2">cv. Tatra</strain>
        <tissue evidence="1">Young leaves</tissue>
    </source>
</reference>
<gene>
    <name evidence="1" type="ORF">L195_g043255</name>
</gene>
<proteinExistence type="predicted"/>
<dbReference type="AlphaFoldDB" id="A0A2K3M8U1"/>
<name>A0A2K3M8U1_TRIPR</name>
<evidence type="ECO:0000313" key="2">
    <source>
        <dbReference type="Proteomes" id="UP000236291"/>
    </source>
</evidence>
<dbReference type="Proteomes" id="UP000236291">
    <property type="component" value="Unassembled WGS sequence"/>
</dbReference>
<accession>A0A2K3M8U1</accession>